<feature type="region of interest" description="Disordered" evidence="1">
    <location>
        <begin position="445"/>
        <end position="515"/>
    </location>
</feature>
<keyword evidence="2" id="KW-1133">Transmembrane helix</keyword>
<keyword evidence="2" id="KW-0812">Transmembrane</keyword>
<dbReference type="OrthoDB" id="1655016at2"/>
<dbReference type="InterPro" id="IPR039564">
    <property type="entry name" value="Peptidase_C39-like"/>
</dbReference>
<evidence type="ECO:0000259" key="3">
    <source>
        <dbReference type="Pfam" id="PF13529"/>
    </source>
</evidence>
<keyword evidence="5" id="KW-1185">Reference proteome</keyword>
<protein>
    <submittedName>
        <fullName evidence="4">C39 family peptidase</fullName>
    </submittedName>
</protein>
<evidence type="ECO:0000313" key="5">
    <source>
        <dbReference type="Proteomes" id="UP000593943"/>
    </source>
</evidence>
<feature type="compositionally biased region" description="Polar residues" evidence="1">
    <location>
        <begin position="15"/>
        <end position="27"/>
    </location>
</feature>
<proteinExistence type="predicted"/>
<dbReference type="SUPFAM" id="SSF54001">
    <property type="entry name" value="Cysteine proteinases"/>
    <property type="match status" value="1"/>
</dbReference>
<feature type="compositionally biased region" description="Basic and acidic residues" evidence="1">
    <location>
        <begin position="445"/>
        <end position="474"/>
    </location>
</feature>
<sequence length="698" mass="75671">MMDDYIPTAQRPKAESNTPSAPRTPSQNMLQRHWPLICVALVLVAALAVTGAGLLHRMQTRNSTTFADGTMSTDFDYTTIALDDDPQRYYSISDGTVPALDDLSQSTMDSMFPSAAVFEYPDGTYFTPLRLDERGVLYGEAKPSDDAQADTATQTNRLSLGAYDLAQQSFSMLAEKTDASTYETYRIAAASEGHALVELSDQHNQTSTYTLYDLDEGTSRELLSSTLMPNLHTTAAFFDADGVMLNRFDPEAEHYILEYHDFQGGVTPVERGNCSKAVKLGELWYYVLSDTATGESRLVELNVRNHTKTVLASTADGDRLGQPAMGGDSLFVPLIANGGVQIWRVAVADRTITPLLSLDVMEDDLQANERFLAWTGTPLVEGRNRLQTVLLDLETMTVLSQDNGGIYLSPDSLAWVRYKQPDASIAKGEVYTDRNSEIRYVRDMEQAVDPRQDSSHSAKPDDGADDSSSSHDADGNGSADGDTAGGDTDGNDTDGNNGTNDGSSDAQPNGGDQTQSVRLSVPTMLQDSNDWCGPAALQSVLRYKGIDVSQSTLAAELNTKPVTGTEYVDLARVANAYLFGVADANPSGAGYHVQTIAFGDTSVQTAQLFEQRVKTDMASNDPVFVAIDVAAMYDGFGHGNHMIVVTGYDTDANGAITHYRFIDSMRSVQDATYGGLKIVDAATMMRAIVTNEEPAYVW</sequence>
<feature type="domain" description="Peptidase C39-like" evidence="3">
    <location>
        <begin position="519"/>
        <end position="652"/>
    </location>
</feature>
<keyword evidence="2" id="KW-0472">Membrane</keyword>
<dbReference type="Pfam" id="PF13529">
    <property type="entry name" value="Peptidase_C39_2"/>
    <property type="match status" value="1"/>
</dbReference>
<evidence type="ECO:0000256" key="2">
    <source>
        <dbReference type="SAM" id="Phobius"/>
    </source>
</evidence>
<evidence type="ECO:0000256" key="1">
    <source>
        <dbReference type="SAM" id="MobiDB-lite"/>
    </source>
</evidence>
<name>A0A7L9SQG6_9BIFI</name>
<dbReference type="KEGG" id="beu:BE0216_09160"/>
<organism evidence="4 5">
    <name type="scientific">Bifidobacterium eulemuris</name>
    <dbReference type="NCBI Taxonomy" id="1765219"/>
    <lineage>
        <taxon>Bacteria</taxon>
        <taxon>Bacillati</taxon>
        <taxon>Actinomycetota</taxon>
        <taxon>Actinomycetes</taxon>
        <taxon>Bifidobacteriales</taxon>
        <taxon>Bifidobacteriaceae</taxon>
        <taxon>Bifidobacterium</taxon>
    </lineage>
</organism>
<dbReference type="InterPro" id="IPR038765">
    <property type="entry name" value="Papain-like_cys_pep_sf"/>
</dbReference>
<feature type="compositionally biased region" description="Low complexity" evidence="1">
    <location>
        <begin position="493"/>
        <end position="506"/>
    </location>
</feature>
<dbReference type="EMBL" id="CP062938">
    <property type="protein sequence ID" value="QOL32588.1"/>
    <property type="molecule type" value="Genomic_DNA"/>
</dbReference>
<accession>A0A7L9SQG6</accession>
<evidence type="ECO:0000313" key="4">
    <source>
        <dbReference type="EMBL" id="QOL32588.1"/>
    </source>
</evidence>
<dbReference type="Proteomes" id="UP000593943">
    <property type="component" value="Chromosome"/>
</dbReference>
<gene>
    <name evidence="4" type="ORF">BE0216_09160</name>
</gene>
<dbReference type="Gene3D" id="3.90.70.10">
    <property type="entry name" value="Cysteine proteinases"/>
    <property type="match status" value="1"/>
</dbReference>
<dbReference type="AlphaFoldDB" id="A0A7L9SQG6"/>
<reference evidence="4 5" key="1">
    <citation type="submission" date="2020-10" db="EMBL/GenBank/DDBJ databases">
        <title>Genome sequencing of Bifidobacterium eulemuris_DSMZ_100216.</title>
        <authorList>
            <person name="Kim J."/>
        </authorList>
    </citation>
    <scope>NUCLEOTIDE SEQUENCE [LARGE SCALE GENOMIC DNA]</scope>
    <source>
        <strain evidence="4 5">DSM 100216</strain>
    </source>
</reference>
<feature type="transmembrane region" description="Helical" evidence="2">
    <location>
        <begin position="34"/>
        <end position="55"/>
    </location>
</feature>
<feature type="region of interest" description="Disordered" evidence="1">
    <location>
        <begin position="1"/>
        <end position="27"/>
    </location>
</feature>
<dbReference type="RefSeq" id="WP_094637221.1">
    <property type="nucleotide sequence ID" value="NZ_CP062938.1"/>
</dbReference>